<dbReference type="Gene3D" id="1.10.3680.10">
    <property type="entry name" value="TerB-like"/>
    <property type="match status" value="1"/>
</dbReference>
<dbReference type="EMBL" id="BJYZ01000021">
    <property type="protein sequence ID" value="GEO40335.1"/>
    <property type="molecule type" value="Genomic_DNA"/>
</dbReference>
<dbReference type="Proteomes" id="UP000321523">
    <property type="component" value="Unassembled WGS sequence"/>
</dbReference>
<dbReference type="InterPro" id="IPR007486">
    <property type="entry name" value="YebE"/>
</dbReference>
<dbReference type="RefSeq" id="WP_084720751.1">
    <property type="nucleotide sequence ID" value="NZ_BJYZ01000021.1"/>
</dbReference>
<organism evidence="1 2">
    <name type="scientific">Skermanella aerolata</name>
    <dbReference type="NCBI Taxonomy" id="393310"/>
    <lineage>
        <taxon>Bacteria</taxon>
        <taxon>Pseudomonadati</taxon>
        <taxon>Pseudomonadota</taxon>
        <taxon>Alphaproteobacteria</taxon>
        <taxon>Rhodospirillales</taxon>
        <taxon>Azospirillaceae</taxon>
        <taxon>Skermanella</taxon>
    </lineage>
</organism>
<accession>A0A512DV43</accession>
<dbReference type="AlphaFoldDB" id="A0A512DV43"/>
<proteinExistence type="predicted"/>
<dbReference type="SUPFAM" id="SSF158682">
    <property type="entry name" value="TerB-like"/>
    <property type="match status" value="1"/>
</dbReference>
<dbReference type="InterPro" id="IPR029024">
    <property type="entry name" value="TerB-like"/>
</dbReference>
<sequence>MADLKKVLGTMLVSGLAGRTGGRGAALATAAPMLLGGGTTKAGMSLGKKAGLAALAYLAYKAWNDSGNAQPQATPAAAPEKKGASGPFGALFDALGVFQPKNEADEAAASAALPGIDDAQALLLIRAMIAAANSDGQITPDERARILQHLDKAGAGAEERRIVEQEIQSPRPLDEIIRDVRDQDTAEQVYLASEIALKGGTATEQRYLDFLASRLNIPDQRRKELDSIT</sequence>
<protein>
    <submittedName>
        <fullName evidence="1">Protein YebE</fullName>
    </submittedName>
</protein>
<dbReference type="OrthoDB" id="7363394at2"/>
<evidence type="ECO:0000313" key="1">
    <source>
        <dbReference type="EMBL" id="GEO40335.1"/>
    </source>
</evidence>
<dbReference type="CDD" id="cd07178">
    <property type="entry name" value="terB_like_YebE"/>
    <property type="match status" value="1"/>
</dbReference>
<keyword evidence="2" id="KW-1185">Reference proteome</keyword>
<name>A0A512DV43_9PROT</name>
<dbReference type="Pfam" id="PF04391">
    <property type="entry name" value="DUF533"/>
    <property type="match status" value="1"/>
</dbReference>
<reference evidence="1 2" key="1">
    <citation type="submission" date="2019-07" db="EMBL/GenBank/DDBJ databases">
        <title>Whole genome shotgun sequence of Skermanella aerolata NBRC 106429.</title>
        <authorList>
            <person name="Hosoyama A."/>
            <person name="Uohara A."/>
            <person name="Ohji S."/>
            <person name="Ichikawa N."/>
        </authorList>
    </citation>
    <scope>NUCLEOTIDE SEQUENCE [LARGE SCALE GENOMIC DNA]</scope>
    <source>
        <strain evidence="1 2">NBRC 106429</strain>
    </source>
</reference>
<evidence type="ECO:0000313" key="2">
    <source>
        <dbReference type="Proteomes" id="UP000321523"/>
    </source>
</evidence>
<gene>
    <name evidence="1" type="ORF">SAE02_44830</name>
</gene>
<comment type="caution">
    <text evidence="1">The sequence shown here is derived from an EMBL/GenBank/DDBJ whole genome shotgun (WGS) entry which is preliminary data.</text>
</comment>